<sequence>MIMKKRFSLVSFMFVVMLAGFSGRAVAQDTQTDNHAISVVVPVVALLDLETSATKNFTASFTKPTNDEAGEKILAPADNSTIWLNYTSIQAGTTTKKVNVKASALVDGVDIHIVAAAAAGGAGTKGTPTAGGFNLSTTDQALITDIGSAYTASGPTSGHQLTYSFIAADANYANLRSGTTNVTVTYTLADN</sequence>
<evidence type="ECO:0000313" key="3">
    <source>
        <dbReference type="Proteomes" id="UP000241964"/>
    </source>
</evidence>
<name>A0A2P8GJR2_9BACT</name>
<dbReference type="Proteomes" id="UP000241964">
    <property type="component" value="Unassembled WGS sequence"/>
</dbReference>
<gene>
    <name evidence="2" type="ORF">CLV60_101571</name>
</gene>
<protein>
    <submittedName>
        <fullName evidence="2">Uncharacterized protein</fullName>
    </submittedName>
</protein>
<comment type="caution">
    <text evidence="2">The sequence shown here is derived from an EMBL/GenBank/DDBJ whole genome shotgun (WGS) entry which is preliminary data.</text>
</comment>
<evidence type="ECO:0000313" key="2">
    <source>
        <dbReference type="EMBL" id="PSL34202.1"/>
    </source>
</evidence>
<proteinExistence type="predicted"/>
<keyword evidence="3" id="KW-1185">Reference proteome</keyword>
<accession>A0A2P8GJR2</accession>
<organism evidence="2 3">
    <name type="scientific">Dyadobacter jiangsuensis</name>
    <dbReference type="NCBI Taxonomy" id="1591085"/>
    <lineage>
        <taxon>Bacteria</taxon>
        <taxon>Pseudomonadati</taxon>
        <taxon>Bacteroidota</taxon>
        <taxon>Cytophagia</taxon>
        <taxon>Cytophagales</taxon>
        <taxon>Spirosomataceae</taxon>
        <taxon>Dyadobacter</taxon>
    </lineage>
</organism>
<keyword evidence="1" id="KW-0732">Signal</keyword>
<feature type="chain" id="PRO_5015180166" evidence="1">
    <location>
        <begin position="28"/>
        <end position="191"/>
    </location>
</feature>
<reference evidence="2 3" key="1">
    <citation type="submission" date="2018-03" db="EMBL/GenBank/DDBJ databases">
        <title>Genomic Encyclopedia of Archaeal and Bacterial Type Strains, Phase II (KMG-II): from individual species to whole genera.</title>
        <authorList>
            <person name="Goeker M."/>
        </authorList>
    </citation>
    <scope>NUCLEOTIDE SEQUENCE [LARGE SCALE GENOMIC DNA]</scope>
    <source>
        <strain evidence="2 3">DSM 29057</strain>
    </source>
</reference>
<dbReference type="AlphaFoldDB" id="A0A2P8GJR2"/>
<evidence type="ECO:0000256" key="1">
    <source>
        <dbReference type="SAM" id="SignalP"/>
    </source>
</evidence>
<feature type="signal peptide" evidence="1">
    <location>
        <begin position="1"/>
        <end position="27"/>
    </location>
</feature>
<dbReference type="EMBL" id="PYAS01000001">
    <property type="protein sequence ID" value="PSL34202.1"/>
    <property type="molecule type" value="Genomic_DNA"/>
</dbReference>